<proteinExistence type="predicted"/>
<dbReference type="InterPro" id="IPR008906">
    <property type="entry name" value="HATC_C_dom"/>
</dbReference>
<gene>
    <name evidence="2" type="primary">Nfu_g_1_024119</name>
</gene>
<organism evidence="2">
    <name type="scientific">Nothobranchius furzeri</name>
    <name type="common">Turquoise killifish</name>
    <dbReference type="NCBI Taxonomy" id="105023"/>
    <lineage>
        <taxon>Eukaryota</taxon>
        <taxon>Metazoa</taxon>
        <taxon>Chordata</taxon>
        <taxon>Craniata</taxon>
        <taxon>Vertebrata</taxon>
        <taxon>Euteleostomi</taxon>
        <taxon>Actinopterygii</taxon>
        <taxon>Neopterygii</taxon>
        <taxon>Teleostei</taxon>
        <taxon>Neoteleostei</taxon>
        <taxon>Acanthomorphata</taxon>
        <taxon>Ovalentaria</taxon>
        <taxon>Atherinomorphae</taxon>
        <taxon>Cyprinodontiformes</taxon>
        <taxon>Nothobranchiidae</taxon>
        <taxon>Nothobranchius</taxon>
    </lineage>
</organism>
<sequence>MDPQARTIYPSLFPMLCTVPRLLDIKDTDHIQLIDDQWRQLVITDLSDSYKSMDVDAFWYNLSTMQDMSGKRLIADLATFALDVLIFPHSNASCERVFSKVNLIKTKPRNRLITANPQWTNTSF</sequence>
<dbReference type="EMBL" id="HADY01003489">
    <property type="protein sequence ID" value="SBP41974.1"/>
    <property type="molecule type" value="Transcribed_RNA"/>
</dbReference>
<dbReference type="Pfam" id="PF05699">
    <property type="entry name" value="Dimer_Tnp_hAT"/>
    <property type="match status" value="1"/>
</dbReference>
<dbReference type="GO" id="GO:0046983">
    <property type="term" value="F:protein dimerization activity"/>
    <property type="evidence" value="ECO:0007669"/>
    <property type="project" value="InterPro"/>
</dbReference>
<evidence type="ECO:0000313" key="2">
    <source>
        <dbReference type="EMBL" id="SBP41974.1"/>
    </source>
</evidence>
<feature type="domain" description="HAT C-terminal dimerisation" evidence="1">
    <location>
        <begin position="77"/>
        <end position="112"/>
    </location>
</feature>
<dbReference type="AlphaFoldDB" id="A0A1A7ZH35"/>
<reference evidence="2" key="2">
    <citation type="submission" date="2016-06" db="EMBL/GenBank/DDBJ databases">
        <title>The genome of a short-lived fish provides insights into sex chromosome evolution and the genetic control of aging.</title>
        <authorList>
            <person name="Reichwald K."/>
            <person name="Felder M."/>
            <person name="Petzold A."/>
            <person name="Koch P."/>
            <person name="Groth M."/>
            <person name="Platzer M."/>
        </authorList>
    </citation>
    <scope>NUCLEOTIDE SEQUENCE</scope>
    <source>
        <tissue evidence="2">Brain</tissue>
    </source>
</reference>
<name>A0A1A7ZH35_NOTFU</name>
<dbReference type="InterPro" id="IPR012337">
    <property type="entry name" value="RNaseH-like_sf"/>
</dbReference>
<evidence type="ECO:0000259" key="1">
    <source>
        <dbReference type="Pfam" id="PF05699"/>
    </source>
</evidence>
<accession>A0A1A7ZH35</accession>
<dbReference type="SUPFAM" id="SSF53098">
    <property type="entry name" value="Ribonuclease H-like"/>
    <property type="match status" value="1"/>
</dbReference>
<reference evidence="2" key="1">
    <citation type="submission" date="2016-05" db="EMBL/GenBank/DDBJ databases">
        <authorList>
            <person name="Lavstsen T."/>
            <person name="Jespersen J.S."/>
        </authorList>
    </citation>
    <scope>NUCLEOTIDE SEQUENCE</scope>
    <source>
        <tissue evidence="2">Brain</tissue>
    </source>
</reference>
<protein>
    <recommendedName>
        <fullName evidence="1">HAT C-terminal dimerisation domain-containing protein</fullName>
    </recommendedName>
</protein>
<dbReference type="EMBL" id="HAEJ01016793">
    <property type="protein sequence ID" value="SBS57250.1"/>
    <property type="molecule type" value="Transcribed_RNA"/>
</dbReference>